<proteinExistence type="predicted"/>
<feature type="signal peptide" evidence="1">
    <location>
        <begin position="1"/>
        <end position="20"/>
    </location>
</feature>
<dbReference type="RefSeq" id="WP_151692695.1">
    <property type="nucleotide sequence ID" value="NZ_BMGX01000002.1"/>
</dbReference>
<evidence type="ECO:0000256" key="1">
    <source>
        <dbReference type="SAM" id="SignalP"/>
    </source>
</evidence>
<organism evidence="2 3">
    <name type="scientific">Phaeocystidibacter marisrubri</name>
    <dbReference type="NCBI Taxonomy" id="1577780"/>
    <lineage>
        <taxon>Bacteria</taxon>
        <taxon>Pseudomonadati</taxon>
        <taxon>Bacteroidota</taxon>
        <taxon>Flavobacteriia</taxon>
        <taxon>Flavobacteriales</taxon>
        <taxon>Phaeocystidibacteraceae</taxon>
        <taxon>Phaeocystidibacter</taxon>
    </lineage>
</organism>
<gene>
    <name evidence="2" type="ORF">F8C82_06275</name>
</gene>
<accession>A0A6L3ZJK7</accession>
<dbReference type="OrthoDB" id="1427655at2"/>
<protein>
    <recommendedName>
        <fullName evidence="4">Carboxypeptidase-like regulatory domain-containing protein</fullName>
    </recommendedName>
</protein>
<name>A0A6L3ZJK7_9FLAO</name>
<dbReference type="EMBL" id="WBVQ01000001">
    <property type="protein sequence ID" value="KAB2818007.1"/>
    <property type="molecule type" value="Genomic_DNA"/>
</dbReference>
<evidence type="ECO:0000313" key="3">
    <source>
        <dbReference type="Proteomes" id="UP000484164"/>
    </source>
</evidence>
<dbReference type="SUPFAM" id="SSF49464">
    <property type="entry name" value="Carboxypeptidase regulatory domain-like"/>
    <property type="match status" value="1"/>
</dbReference>
<comment type="caution">
    <text evidence="2">The sequence shown here is derived from an EMBL/GenBank/DDBJ whole genome shotgun (WGS) entry which is preliminary data.</text>
</comment>
<evidence type="ECO:0000313" key="2">
    <source>
        <dbReference type="EMBL" id="KAB2818007.1"/>
    </source>
</evidence>
<feature type="chain" id="PRO_5027047861" description="Carboxypeptidase-like regulatory domain-containing protein" evidence="1">
    <location>
        <begin position="21"/>
        <end position="218"/>
    </location>
</feature>
<evidence type="ECO:0008006" key="4">
    <source>
        <dbReference type="Google" id="ProtNLM"/>
    </source>
</evidence>
<keyword evidence="3" id="KW-1185">Reference proteome</keyword>
<reference evidence="2 3" key="1">
    <citation type="submission" date="2019-10" db="EMBL/GenBank/DDBJ databases">
        <title>Genome sequence of Phaeocystidibacter marisrubri JCM30614 (type strain).</title>
        <authorList>
            <person name="Bowman J.P."/>
        </authorList>
    </citation>
    <scope>NUCLEOTIDE SEQUENCE [LARGE SCALE GENOMIC DNA]</scope>
    <source>
        <strain evidence="2 3">JCM 30614</strain>
    </source>
</reference>
<dbReference type="AlphaFoldDB" id="A0A6L3ZJK7"/>
<sequence>MKRLHLYISLILSLSALVSAAQTDTIPVVQVSGVVMSNDSTRQFIPNVMVTVRGREGTTLSGMDGFFSVAARPNDTIVFRHFSFIKQKLWVPDSLTGEGYLSVVLMNWATHELAEVTLYPWPRPENLTRELLAMSLPTTEMDLAQRNLAIQALKDRAAEMGYDAAEIGDYVIKTQNYGLYNQGRYYGENGGAALLGRLTNPFAWGEFFQALKRGDFDD</sequence>
<keyword evidence="1" id="KW-0732">Signal</keyword>
<dbReference type="Proteomes" id="UP000484164">
    <property type="component" value="Unassembled WGS sequence"/>
</dbReference>
<dbReference type="InterPro" id="IPR008969">
    <property type="entry name" value="CarboxyPept-like_regulatory"/>
</dbReference>